<dbReference type="SUPFAM" id="SSF53955">
    <property type="entry name" value="Lysozyme-like"/>
    <property type="match status" value="1"/>
</dbReference>
<name>V5U3N7_9ENTR</name>
<dbReference type="PANTHER" id="PTHR37406">
    <property type="entry name" value="T4-TYPE LYSOZYME 1-RELATED"/>
    <property type="match status" value="1"/>
</dbReference>
<dbReference type="GO" id="GO:0031640">
    <property type="term" value="P:killing of cells of another organism"/>
    <property type="evidence" value="ECO:0007669"/>
    <property type="project" value="UniProtKB-KW"/>
</dbReference>
<sequence length="64" mass="6953">MAYQMGVAGLAGFKNTLAMIANGDFDGAASGMLNSRWAKQTPNRARRHADVMRTGTYDIYKGII</sequence>
<dbReference type="InterPro" id="IPR023346">
    <property type="entry name" value="Lysozyme-like_dom_sf"/>
</dbReference>
<protein>
    <submittedName>
        <fullName evidence="4">E protein</fullName>
    </submittedName>
</protein>
<evidence type="ECO:0000256" key="1">
    <source>
        <dbReference type="ARBA" id="ARBA00022529"/>
    </source>
</evidence>
<evidence type="ECO:0000313" key="5">
    <source>
        <dbReference type="Proteomes" id="UP000018545"/>
    </source>
</evidence>
<organism evidence="4 5">
    <name type="scientific">Cronobacter malonaticus</name>
    <dbReference type="NCBI Taxonomy" id="413503"/>
    <lineage>
        <taxon>Bacteria</taxon>
        <taxon>Pseudomonadati</taxon>
        <taxon>Pseudomonadota</taxon>
        <taxon>Gammaproteobacteria</taxon>
        <taxon>Enterobacterales</taxon>
        <taxon>Enterobacteriaceae</taxon>
        <taxon>Cronobacter</taxon>
    </lineage>
</organism>
<dbReference type="PANTHER" id="PTHR37406:SF1">
    <property type="entry name" value="T4-TYPE LYSOZYME 1-RELATED"/>
    <property type="match status" value="1"/>
</dbReference>
<dbReference type="PRINTS" id="PR00684">
    <property type="entry name" value="T4LYSOZYME"/>
</dbReference>
<dbReference type="KEGG" id="csi:P262_01682"/>
<evidence type="ECO:0000256" key="2">
    <source>
        <dbReference type="ARBA" id="ARBA00022638"/>
    </source>
</evidence>
<accession>V5U3N7</accession>
<proteinExistence type="predicted"/>
<dbReference type="InterPro" id="IPR001165">
    <property type="entry name" value="T4-type_lysozyme"/>
</dbReference>
<dbReference type="Proteomes" id="UP000018545">
    <property type="component" value="Chromosome"/>
</dbReference>
<dbReference type="Gene3D" id="1.10.530.40">
    <property type="match status" value="1"/>
</dbReference>
<dbReference type="InterPro" id="IPR023347">
    <property type="entry name" value="Lysozyme_dom_sf"/>
</dbReference>
<gene>
    <name evidence="3" type="ORF">P262_01682</name>
    <name evidence="4" type="ORF">P262_04519</name>
</gene>
<dbReference type="AlphaFoldDB" id="V5U3N7"/>
<dbReference type="InterPro" id="IPR052619">
    <property type="entry name" value="Phage_lysozyme-like"/>
</dbReference>
<dbReference type="KEGG" id="csi:P262_04519"/>
<reference evidence="4 5" key="1">
    <citation type="journal article" date="2014" name="Genome Announc.">
        <title>Complete Genome Sequence of Cronobacter sakazakii Strain CMCC 45402.</title>
        <authorList>
            <person name="Zhao Z."/>
            <person name="Wang L."/>
            <person name="Wang B."/>
            <person name="Liang H."/>
            <person name="Ye Q."/>
            <person name="Zeng M."/>
        </authorList>
    </citation>
    <scope>NUCLEOTIDE SEQUENCE [LARGE SCALE GENOMIC DNA]</scope>
    <source>
        <strain evidence="5">45402</strain>
        <strain evidence="4">CMCC45402</strain>
    </source>
</reference>
<dbReference type="GO" id="GO:0016998">
    <property type="term" value="P:cell wall macromolecule catabolic process"/>
    <property type="evidence" value="ECO:0007669"/>
    <property type="project" value="InterPro"/>
</dbReference>
<evidence type="ECO:0000313" key="3">
    <source>
        <dbReference type="EMBL" id="AHB69560.1"/>
    </source>
</evidence>
<dbReference type="GO" id="GO:0042742">
    <property type="term" value="P:defense response to bacterium"/>
    <property type="evidence" value="ECO:0007669"/>
    <property type="project" value="UniProtKB-KW"/>
</dbReference>
<dbReference type="EMBL" id="CP006731">
    <property type="protein sequence ID" value="AHB69560.1"/>
    <property type="molecule type" value="Genomic_DNA"/>
</dbReference>
<evidence type="ECO:0000313" key="4">
    <source>
        <dbReference type="EMBL" id="AHB71590.1"/>
    </source>
</evidence>
<keyword evidence="2" id="KW-0081">Bacteriolytic enzyme</keyword>
<dbReference type="GO" id="GO:0003796">
    <property type="term" value="F:lysozyme activity"/>
    <property type="evidence" value="ECO:0007669"/>
    <property type="project" value="InterPro"/>
</dbReference>
<keyword evidence="1" id="KW-0929">Antimicrobial</keyword>
<dbReference type="EMBL" id="CP006731">
    <property type="protein sequence ID" value="AHB71590.1"/>
    <property type="molecule type" value="Genomic_DNA"/>
</dbReference>
<dbReference type="HOGENOM" id="CLU_2860173_0_0_6"/>
<dbReference type="PATRIC" id="fig|1401659.3.peg.1192"/>